<accession>E4ZMU3</accession>
<sequence>MSALRAFATRRCSPLVMQRAGFAQSRVCAVGKESALHNEGRAEEIEQKKREQLQKQKEGKAHWEESLASDGEAAVKADRAETGQDIKVLQKEAEKVRKQ</sequence>
<dbReference type="OMA" id="FQSCRVL"/>
<evidence type="ECO:0000313" key="3">
    <source>
        <dbReference type="Proteomes" id="UP000002668"/>
    </source>
</evidence>
<feature type="compositionally biased region" description="Basic and acidic residues" evidence="1">
    <location>
        <begin position="73"/>
        <end position="83"/>
    </location>
</feature>
<dbReference type="HOGENOM" id="CLU_121514_4_1_1"/>
<dbReference type="EMBL" id="FP929094">
    <property type="protein sequence ID" value="CBX92546.1"/>
    <property type="molecule type" value="Genomic_DNA"/>
</dbReference>
<organism evidence="3">
    <name type="scientific">Leptosphaeria maculans (strain JN3 / isolate v23.1.3 / race Av1-4-5-6-7-8)</name>
    <name type="common">Blackleg fungus</name>
    <name type="synonym">Phoma lingam</name>
    <dbReference type="NCBI Taxonomy" id="985895"/>
    <lineage>
        <taxon>Eukaryota</taxon>
        <taxon>Fungi</taxon>
        <taxon>Dikarya</taxon>
        <taxon>Ascomycota</taxon>
        <taxon>Pezizomycotina</taxon>
        <taxon>Dothideomycetes</taxon>
        <taxon>Pleosporomycetidae</taxon>
        <taxon>Pleosporales</taxon>
        <taxon>Pleosporineae</taxon>
        <taxon>Leptosphaeriaceae</taxon>
        <taxon>Plenodomus</taxon>
        <taxon>Plenodomus lingam/Leptosphaeria maculans species complex</taxon>
    </lineage>
</organism>
<dbReference type="Proteomes" id="UP000002668">
    <property type="component" value="Genome"/>
</dbReference>
<dbReference type="VEuPathDB" id="FungiDB:LEMA_P052520.1"/>
<evidence type="ECO:0000256" key="1">
    <source>
        <dbReference type="SAM" id="MobiDB-lite"/>
    </source>
</evidence>
<reference evidence="3" key="1">
    <citation type="journal article" date="2011" name="Nat. Commun.">
        <title>Effector diversification within compartments of the Leptosphaeria maculans genome affected by Repeat-Induced Point mutations.</title>
        <authorList>
            <person name="Rouxel T."/>
            <person name="Grandaubert J."/>
            <person name="Hane J.K."/>
            <person name="Hoede C."/>
            <person name="van de Wouw A.P."/>
            <person name="Couloux A."/>
            <person name="Dominguez V."/>
            <person name="Anthouard V."/>
            <person name="Bally P."/>
            <person name="Bourras S."/>
            <person name="Cozijnsen A.J."/>
            <person name="Ciuffetti L.M."/>
            <person name="Degrave A."/>
            <person name="Dilmaghani A."/>
            <person name="Duret L."/>
            <person name="Fudal I."/>
            <person name="Goodwin S.B."/>
            <person name="Gout L."/>
            <person name="Glaser N."/>
            <person name="Linglin J."/>
            <person name="Kema G.H.J."/>
            <person name="Lapalu N."/>
            <person name="Lawrence C.B."/>
            <person name="May K."/>
            <person name="Meyer M."/>
            <person name="Ollivier B."/>
            <person name="Poulain J."/>
            <person name="Schoch C.L."/>
            <person name="Simon A."/>
            <person name="Spatafora J.W."/>
            <person name="Stachowiak A."/>
            <person name="Turgeon B.G."/>
            <person name="Tyler B.M."/>
            <person name="Vincent D."/>
            <person name="Weissenbach J."/>
            <person name="Amselem J."/>
            <person name="Quesneville H."/>
            <person name="Oliver R.P."/>
            <person name="Wincker P."/>
            <person name="Balesdent M.-H."/>
            <person name="Howlett B.J."/>
        </authorList>
    </citation>
    <scope>NUCLEOTIDE SEQUENCE [LARGE SCALE GENOMIC DNA]</scope>
    <source>
        <strain evidence="3">JN3 / isolate v23.1.3 / race Av1-4-5-6-7-8</strain>
    </source>
</reference>
<feature type="region of interest" description="Disordered" evidence="1">
    <location>
        <begin position="36"/>
        <end position="83"/>
    </location>
</feature>
<dbReference type="RefSeq" id="XP_003835911.1">
    <property type="nucleotide sequence ID" value="XM_003835863.1"/>
</dbReference>
<gene>
    <name evidence="2" type="ORF">LEMA_P052520.1</name>
</gene>
<dbReference type="InParanoid" id="E4ZMU3"/>
<dbReference type="AlphaFoldDB" id="E4ZMU3"/>
<proteinExistence type="predicted"/>
<protein>
    <submittedName>
        <fullName evidence="2">Uncharacterized protein</fullName>
    </submittedName>
</protein>
<dbReference type="eggNOG" id="ENOG502SEH2">
    <property type="taxonomic scope" value="Eukaryota"/>
</dbReference>
<dbReference type="GeneID" id="13285034"/>
<name>E4ZMU3_LEPMJ</name>
<keyword evidence="3" id="KW-1185">Reference proteome</keyword>
<dbReference type="OrthoDB" id="529205at2759"/>
<evidence type="ECO:0000313" key="2">
    <source>
        <dbReference type="EMBL" id="CBX92546.1"/>
    </source>
</evidence>
<feature type="compositionally biased region" description="Basic and acidic residues" evidence="1">
    <location>
        <begin position="36"/>
        <end position="65"/>
    </location>
</feature>